<dbReference type="InterPro" id="IPR036575">
    <property type="entry name" value="TFIIS_cen_dom_sf"/>
</dbReference>
<keyword evidence="4 8" id="KW-0862">Zinc</keyword>
<evidence type="ECO:0000313" key="14">
    <source>
        <dbReference type="Proteomes" id="UP000236333"/>
    </source>
</evidence>
<evidence type="ECO:0000256" key="4">
    <source>
        <dbReference type="ARBA" id="ARBA00022833"/>
    </source>
</evidence>
<feature type="domain" description="TFIIS central" evidence="12">
    <location>
        <begin position="180"/>
        <end position="315"/>
    </location>
</feature>
<keyword evidence="8" id="KW-0804">Transcription</keyword>
<dbReference type="Pfam" id="PF08711">
    <property type="entry name" value="Med26"/>
    <property type="match status" value="1"/>
</dbReference>
<keyword evidence="13" id="KW-0251">Elongation factor</keyword>
<dbReference type="PIRSF" id="PIRSF006704">
    <property type="entry name" value="TF_IIS"/>
    <property type="match status" value="1"/>
</dbReference>
<gene>
    <name evidence="13" type="ORF">TSOC_004611</name>
</gene>
<name>A0A2J8A8I4_9CHLO</name>
<evidence type="ECO:0000313" key="13">
    <source>
        <dbReference type="EMBL" id="PNH08820.1"/>
    </source>
</evidence>
<evidence type="ECO:0000256" key="3">
    <source>
        <dbReference type="ARBA" id="ARBA00022771"/>
    </source>
</evidence>
<feature type="region of interest" description="Disordered" evidence="9">
    <location>
        <begin position="121"/>
        <end position="178"/>
    </location>
</feature>
<dbReference type="InterPro" id="IPR003618">
    <property type="entry name" value="TFIIS_cen_dom"/>
</dbReference>
<comment type="subcellular location">
    <subcellularLocation>
        <location evidence="1 7 8">Nucleus</location>
    </subcellularLocation>
</comment>
<dbReference type="Proteomes" id="UP000236333">
    <property type="component" value="Unassembled WGS sequence"/>
</dbReference>
<sequence>MNPLSEADLNTCLKVLESSDKSAAGGDRAEESRMLDVLKQLRSRTVTADLLKRTNAGKRLNKFCKHDSQAVSQAAKTAVEAWKQCVKQEQLQAEQAAGAAEGQQHHSAEPAAAPVRSTVGALADGPARPSSTDRPGSGAAELRRQPSAPRPAAGSLARSLSAGTPGGAFAVNPPRCGNDTRDKVRVMLAEALAVGYGTAAAGPGAGGEDAGGGGGSSLQSPNLLAAAIEESLHELLGGGGQPGGEYKAKARSLCFNLKDAKNPDLRERVLSGSVPAEALVRMSAEEMASDEQKRKNKELKDWLAKEATLGLNNTASTDMFQCGRCKQRKTTYYQLQTRSADEPMTTFVTCVNCQARWKFC</sequence>
<keyword evidence="3 6" id="KW-0863">Zinc-finger</keyword>
<feature type="compositionally biased region" description="Low complexity" evidence="9">
    <location>
        <begin position="152"/>
        <end position="163"/>
    </location>
</feature>
<keyword evidence="8" id="KW-0805">Transcription regulation</keyword>
<feature type="domain" description="TFIIS N-terminal" evidence="11">
    <location>
        <begin position="10"/>
        <end position="89"/>
    </location>
</feature>
<dbReference type="EMBL" id="PGGS01000115">
    <property type="protein sequence ID" value="PNH08820.1"/>
    <property type="molecule type" value="Genomic_DNA"/>
</dbReference>
<evidence type="ECO:0000259" key="10">
    <source>
        <dbReference type="PROSITE" id="PS51133"/>
    </source>
</evidence>
<dbReference type="InterPro" id="IPR003617">
    <property type="entry name" value="TFIIS/CRSP70_N_sub"/>
</dbReference>
<dbReference type="AlphaFoldDB" id="A0A2J8A8I4"/>
<dbReference type="Gene3D" id="2.20.25.10">
    <property type="match status" value="1"/>
</dbReference>
<dbReference type="GO" id="GO:0008270">
    <property type="term" value="F:zinc ion binding"/>
    <property type="evidence" value="ECO:0007669"/>
    <property type="project" value="UniProtKB-UniRule"/>
</dbReference>
<dbReference type="InterPro" id="IPR017923">
    <property type="entry name" value="TFIIS_N"/>
</dbReference>
<dbReference type="SMART" id="SM00440">
    <property type="entry name" value="ZnF_C2C2"/>
    <property type="match status" value="1"/>
</dbReference>
<dbReference type="PROSITE" id="PS00466">
    <property type="entry name" value="ZF_TFIIS_1"/>
    <property type="match status" value="1"/>
</dbReference>
<dbReference type="PANTHER" id="PTHR11477:SF0">
    <property type="entry name" value="IP08861P-RELATED"/>
    <property type="match status" value="1"/>
</dbReference>
<dbReference type="Pfam" id="PF01096">
    <property type="entry name" value="Zn_ribbon_TFIIS"/>
    <property type="match status" value="1"/>
</dbReference>
<protein>
    <recommendedName>
        <fullName evidence="8">Transcription elongation factor</fullName>
    </recommendedName>
</protein>
<dbReference type="Gene3D" id="1.10.472.30">
    <property type="entry name" value="Transcription elongation factor S-II, central domain"/>
    <property type="match status" value="1"/>
</dbReference>
<dbReference type="GO" id="GO:0003677">
    <property type="term" value="F:DNA binding"/>
    <property type="evidence" value="ECO:0007669"/>
    <property type="project" value="UniProtKB-KW"/>
</dbReference>
<evidence type="ECO:0000256" key="7">
    <source>
        <dbReference type="PROSITE-ProRule" id="PRU00649"/>
    </source>
</evidence>
<evidence type="ECO:0000256" key="8">
    <source>
        <dbReference type="RuleBase" id="RU368078"/>
    </source>
</evidence>
<evidence type="ECO:0000256" key="2">
    <source>
        <dbReference type="ARBA" id="ARBA00022723"/>
    </source>
</evidence>
<dbReference type="InterPro" id="IPR006289">
    <property type="entry name" value="TFSII"/>
</dbReference>
<keyword evidence="14" id="KW-1185">Reference proteome</keyword>
<dbReference type="GO" id="GO:0006368">
    <property type="term" value="P:transcription elongation by RNA polymerase II"/>
    <property type="evidence" value="ECO:0007669"/>
    <property type="project" value="InterPro"/>
</dbReference>
<dbReference type="NCBIfam" id="TIGR01385">
    <property type="entry name" value="TFSII"/>
    <property type="match status" value="1"/>
</dbReference>
<dbReference type="SUPFAM" id="SSF47676">
    <property type="entry name" value="Conserved domain common to transcription factors TFIIS, elongin A, CRSP70"/>
    <property type="match status" value="1"/>
</dbReference>
<dbReference type="SMART" id="SM00510">
    <property type="entry name" value="TFS2M"/>
    <property type="match status" value="1"/>
</dbReference>
<dbReference type="SUPFAM" id="SSF57783">
    <property type="entry name" value="Zinc beta-ribbon"/>
    <property type="match status" value="1"/>
</dbReference>
<feature type="domain" description="TFIIS-type" evidence="10">
    <location>
        <begin position="318"/>
        <end position="358"/>
    </location>
</feature>
<keyword evidence="8" id="KW-0238">DNA-binding</keyword>
<dbReference type="InterPro" id="IPR001222">
    <property type="entry name" value="Znf_TFIIS"/>
</dbReference>
<dbReference type="InterPro" id="IPR035441">
    <property type="entry name" value="TFIIS/LEDGF_dom_sf"/>
</dbReference>
<dbReference type="InterPro" id="IPR035100">
    <property type="entry name" value="TF_IIS-typ"/>
</dbReference>
<dbReference type="OrthoDB" id="44867at2759"/>
<dbReference type="CDD" id="cd13749">
    <property type="entry name" value="Zn-ribbon_TFIIS"/>
    <property type="match status" value="1"/>
</dbReference>
<dbReference type="Pfam" id="PF07500">
    <property type="entry name" value="TFIIS_M"/>
    <property type="match status" value="1"/>
</dbReference>
<dbReference type="PROSITE" id="PS51321">
    <property type="entry name" value="TFIIS_CENTRAL"/>
    <property type="match status" value="1"/>
</dbReference>
<evidence type="ECO:0000259" key="11">
    <source>
        <dbReference type="PROSITE" id="PS51319"/>
    </source>
</evidence>
<dbReference type="GO" id="GO:0003746">
    <property type="term" value="F:translation elongation factor activity"/>
    <property type="evidence" value="ECO:0007669"/>
    <property type="project" value="UniProtKB-KW"/>
</dbReference>
<organism evidence="13 14">
    <name type="scientific">Tetrabaena socialis</name>
    <dbReference type="NCBI Taxonomy" id="47790"/>
    <lineage>
        <taxon>Eukaryota</taxon>
        <taxon>Viridiplantae</taxon>
        <taxon>Chlorophyta</taxon>
        <taxon>core chlorophytes</taxon>
        <taxon>Chlorophyceae</taxon>
        <taxon>CS clade</taxon>
        <taxon>Chlamydomonadales</taxon>
        <taxon>Tetrabaenaceae</taxon>
        <taxon>Tetrabaena</taxon>
    </lineage>
</organism>
<reference evidence="13 14" key="1">
    <citation type="journal article" date="2017" name="Mol. Biol. Evol.">
        <title>The 4-celled Tetrabaena socialis nuclear genome reveals the essential components for genetic control of cell number at the origin of multicellularity in the volvocine lineage.</title>
        <authorList>
            <person name="Featherston J."/>
            <person name="Arakaki Y."/>
            <person name="Hanschen E.R."/>
            <person name="Ferris P.J."/>
            <person name="Michod R.E."/>
            <person name="Olson B.J.S.C."/>
            <person name="Nozaki H."/>
            <person name="Durand P.M."/>
        </authorList>
    </citation>
    <scope>NUCLEOTIDE SEQUENCE [LARGE SCALE GENOMIC DNA]</scope>
    <source>
        <strain evidence="13 14">NIES-571</strain>
    </source>
</reference>
<keyword evidence="13" id="KW-0648">Protein biosynthesis</keyword>
<dbReference type="SMART" id="SM00509">
    <property type="entry name" value="TFS2N"/>
    <property type="match status" value="1"/>
</dbReference>
<accession>A0A2J8A8I4</accession>
<evidence type="ECO:0000256" key="6">
    <source>
        <dbReference type="PROSITE-ProRule" id="PRU00472"/>
    </source>
</evidence>
<dbReference type="PROSITE" id="PS51319">
    <property type="entry name" value="TFIIS_N"/>
    <property type="match status" value="1"/>
</dbReference>
<evidence type="ECO:0000256" key="1">
    <source>
        <dbReference type="ARBA" id="ARBA00004123"/>
    </source>
</evidence>
<dbReference type="PANTHER" id="PTHR11477">
    <property type="entry name" value="TRANSCRIPTION FACTOR S-II ZINC FINGER DOMAIN-CONTAINING PROTEIN"/>
    <property type="match status" value="1"/>
</dbReference>
<evidence type="ECO:0000256" key="5">
    <source>
        <dbReference type="ARBA" id="ARBA00023242"/>
    </source>
</evidence>
<comment type="caution">
    <text evidence="13">The sequence shown here is derived from an EMBL/GenBank/DDBJ whole genome shotgun (WGS) entry which is preliminary data.</text>
</comment>
<keyword evidence="2 8" id="KW-0479">Metal-binding</keyword>
<evidence type="ECO:0000256" key="9">
    <source>
        <dbReference type="SAM" id="MobiDB-lite"/>
    </source>
</evidence>
<comment type="function">
    <text evidence="8">Necessary for efficient RNA polymerase II transcription elongation past template-encoded arresting sites.</text>
</comment>
<comment type="similarity">
    <text evidence="8">Belongs to the TFS-II family.</text>
</comment>
<dbReference type="PROSITE" id="PS51133">
    <property type="entry name" value="ZF_TFIIS_2"/>
    <property type="match status" value="1"/>
</dbReference>
<evidence type="ECO:0000259" key="12">
    <source>
        <dbReference type="PROSITE" id="PS51321"/>
    </source>
</evidence>
<dbReference type="Gene3D" id="1.20.930.10">
    <property type="entry name" value="Conserved domain common to transcription factors TFIIS, elongin A, CRSP70"/>
    <property type="match status" value="1"/>
</dbReference>
<keyword evidence="5 7" id="KW-0539">Nucleus</keyword>
<proteinExistence type="inferred from homology"/>
<dbReference type="GO" id="GO:0005634">
    <property type="term" value="C:nucleus"/>
    <property type="evidence" value="ECO:0007669"/>
    <property type="project" value="UniProtKB-SubCell"/>
</dbReference>
<dbReference type="SUPFAM" id="SSF46942">
    <property type="entry name" value="Elongation factor TFIIS domain 2"/>
    <property type="match status" value="1"/>
</dbReference>